<dbReference type="Proteomes" id="UP000243876">
    <property type="component" value="Unassembled WGS sequence"/>
</dbReference>
<evidence type="ECO:0000259" key="10">
    <source>
        <dbReference type="Pfam" id="PF09377"/>
    </source>
</evidence>
<dbReference type="InterPro" id="IPR036786">
    <property type="entry name" value="Ribosome_mat_SBDS_N_sf"/>
</dbReference>
<dbReference type="Gene3D" id="3.30.1250.10">
    <property type="entry name" value="Ribosome maturation protein SBDS, N-terminal domain"/>
    <property type="match status" value="1"/>
</dbReference>
<dbReference type="InterPro" id="IPR019783">
    <property type="entry name" value="SDO1/SBDS_N"/>
</dbReference>
<name>A0A0D6ERH1_SPOSA</name>
<evidence type="ECO:0000256" key="7">
    <source>
        <dbReference type="ARBA" id="ARBA00049708"/>
    </source>
</evidence>
<dbReference type="PANTHER" id="PTHR10927:SF1">
    <property type="entry name" value="RIBOSOME MATURATION PROTEIN SBDS"/>
    <property type="match status" value="1"/>
</dbReference>
<feature type="domain" description="Ribosome maturation protein SDO1/SBDS N-terminal" evidence="9">
    <location>
        <begin position="42"/>
        <end position="122"/>
    </location>
</feature>
<keyword evidence="13" id="KW-1185">Reference proteome</keyword>
<dbReference type="InterPro" id="IPR039100">
    <property type="entry name" value="Sdo1/SBDS-like"/>
</dbReference>
<gene>
    <name evidence="12" type="primary">SPOSA6832_04217</name>
</gene>
<dbReference type="Pfam" id="PF20268">
    <property type="entry name" value="SBDS_C"/>
    <property type="match status" value="1"/>
</dbReference>
<dbReference type="NCBIfam" id="TIGR00291">
    <property type="entry name" value="RNA_SBDS"/>
    <property type="match status" value="1"/>
</dbReference>
<evidence type="ECO:0000256" key="3">
    <source>
        <dbReference type="ARBA" id="ARBA00007433"/>
    </source>
</evidence>
<feature type="domain" description="Ribosome maturation protein SDO1/SBDS C-terminal" evidence="11">
    <location>
        <begin position="196"/>
        <end position="262"/>
    </location>
</feature>
<dbReference type="GO" id="GO:0005737">
    <property type="term" value="C:cytoplasm"/>
    <property type="evidence" value="ECO:0007669"/>
    <property type="project" value="UniProtKB-SubCell"/>
</dbReference>
<accession>A0A0D6ERH1</accession>
<evidence type="ECO:0000259" key="11">
    <source>
        <dbReference type="Pfam" id="PF20268"/>
    </source>
</evidence>
<evidence type="ECO:0000256" key="6">
    <source>
        <dbReference type="ARBA" id="ARBA00023242"/>
    </source>
</evidence>
<comment type="subcellular location">
    <subcellularLocation>
        <location evidence="2">Cytoplasm</location>
    </subcellularLocation>
    <subcellularLocation>
        <location evidence="1">Nucleus</location>
    </subcellularLocation>
</comment>
<comment type="subunit">
    <text evidence="7">Associates with the 60S ribosomal subunit.</text>
</comment>
<dbReference type="Gene3D" id="3.30.70.240">
    <property type="match status" value="1"/>
</dbReference>
<dbReference type="InterPro" id="IPR046928">
    <property type="entry name" value="SDO1/SBDS_C"/>
</dbReference>
<dbReference type="PANTHER" id="PTHR10927">
    <property type="entry name" value="RIBOSOME MATURATION PROTEIN SBDS"/>
    <property type="match status" value="1"/>
</dbReference>
<dbReference type="Gene3D" id="1.10.10.900">
    <property type="entry name" value="SBDS protein C-terminal domain, subdomain 1"/>
    <property type="match status" value="1"/>
</dbReference>
<dbReference type="EMBL" id="CENE01000025">
    <property type="protein sequence ID" value="CEQ42396.1"/>
    <property type="molecule type" value="Genomic_DNA"/>
</dbReference>
<dbReference type="InterPro" id="IPR002140">
    <property type="entry name" value="Sdo1/SBDS"/>
</dbReference>
<dbReference type="Pfam" id="PF01172">
    <property type="entry name" value="SBDS_N"/>
    <property type="match status" value="1"/>
</dbReference>
<comment type="similarity">
    <text evidence="3">Belongs to the SDO1/SBDS family.</text>
</comment>
<keyword evidence="5" id="KW-0690">Ribosome biogenesis</keyword>
<dbReference type="GO" id="GO:0005634">
    <property type="term" value="C:nucleus"/>
    <property type="evidence" value="ECO:0007669"/>
    <property type="project" value="UniProtKB-SubCell"/>
</dbReference>
<evidence type="ECO:0000256" key="4">
    <source>
        <dbReference type="ARBA" id="ARBA00022490"/>
    </source>
</evidence>
<dbReference type="AlphaFoldDB" id="A0A0D6ERH1"/>
<proteinExistence type="inferred from homology"/>
<feature type="domain" description="Ribosome maturation protein SDO1/SBDS central" evidence="10">
    <location>
        <begin position="131"/>
        <end position="194"/>
    </location>
</feature>
<evidence type="ECO:0000313" key="12">
    <source>
        <dbReference type="EMBL" id="CEQ42396.1"/>
    </source>
</evidence>
<evidence type="ECO:0000256" key="8">
    <source>
        <dbReference type="SAM" id="MobiDB-lite"/>
    </source>
</evidence>
<evidence type="ECO:0000256" key="2">
    <source>
        <dbReference type="ARBA" id="ARBA00004496"/>
    </source>
</evidence>
<dbReference type="OrthoDB" id="10253092at2759"/>
<dbReference type="Pfam" id="PF09377">
    <property type="entry name" value="SBDS_domain_II"/>
    <property type="match status" value="1"/>
</dbReference>
<dbReference type="SUPFAM" id="SSF109728">
    <property type="entry name" value="Hypothetical protein AF0491, middle domain"/>
    <property type="match status" value="1"/>
</dbReference>
<evidence type="ECO:0000256" key="1">
    <source>
        <dbReference type="ARBA" id="ARBA00004123"/>
    </source>
</evidence>
<dbReference type="GO" id="GO:0042256">
    <property type="term" value="P:cytosolic ribosome assembly"/>
    <property type="evidence" value="ECO:0007669"/>
    <property type="project" value="InterPro"/>
</dbReference>
<evidence type="ECO:0000256" key="5">
    <source>
        <dbReference type="ARBA" id="ARBA00022517"/>
    </source>
</evidence>
<feature type="region of interest" description="Disordered" evidence="8">
    <location>
        <begin position="17"/>
        <end position="36"/>
    </location>
</feature>
<sequence length="273" mass="30399">MVPSWLRFKPLNQHHSHGGLEADELPSRSAGKQPGTQIKLTNVSIVRLKKAGKRFEAIRAWRTGAQTDLSEVIQIDNVFTNVSKGAVAPANDLEKAFGTHDVQEIMLQILKKGELQVGEKERAVELEDLKREICTEVAARCVDPNTQRPHTVGMIEKAMNEAGYNVVAGKAAKAQALDLIKVLQAQKSLPIARAQMRVRITMSSKEGKKIKEKLMPLISKVEDDDWSDEWELVALIDPGSFRLIDELLQKEVKGVKQVETMSFSIAANDERLD</sequence>
<evidence type="ECO:0000259" key="9">
    <source>
        <dbReference type="Pfam" id="PF01172"/>
    </source>
</evidence>
<keyword evidence="6" id="KW-0539">Nucleus</keyword>
<evidence type="ECO:0000313" key="13">
    <source>
        <dbReference type="Proteomes" id="UP000243876"/>
    </source>
</evidence>
<dbReference type="SUPFAM" id="SSF89895">
    <property type="entry name" value="FYSH domain"/>
    <property type="match status" value="1"/>
</dbReference>
<protein>
    <submittedName>
        <fullName evidence="12">SPOSA6832_04217-mRNA-1:cds</fullName>
    </submittedName>
</protein>
<organism evidence="12 13">
    <name type="scientific">Sporidiobolus salmonicolor</name>
    <name type="common">Yeast-like fungus</name>
    <name type="synonym">Sporobolomyces salmonicolor</name>
    <dbReference type="NCBI Taxonomy" id="5005"/>
    <lineage>
        <taxon>Eukaryota</taxon>
        <taxon>Fungi</taxon>
        <taxon>Dikarya</taxon>
        <taxon>Basidiomycota</taxon>
        <taxon>Pucciniomycotina</taxon>
        <taxon>Microbotryomycetes</taxon>
        <taxon>Sporidiobolales</taxon>
        <taxon>Sporidiobolaceae</taxon>
        <taxon>Sporobolomyces</taxon>
    </lineage>
</organism>
<reference evidence="13" key="1">
    <citation type="submission" date="2015-02" db="EMBL/GenBank/DDBJ databases">
        <authorList>
            <person name="Gon?alves P."/>
        </authorList>
    </citation>
    <scope>NUCLEOTIDE SEQUENCE [LARGE SCALE GENOMIC DNA]</scope>
</reference>
<dbReference type="InterPro" id="IPR037188">
    <property type="entry name" value="Sdo1/SBDS_central_sf"/>
</dbReference>
<keyword evidence="4" id="KW-0963">Cytoplasm</keyword>
<dbReference type="InterPro" id="IPR018978">
    <property type="entry name" value="SDO1/SBDS_central"/>
</dbReference>